<evidence type="ECO:0000256" key="3">
    <source>
        <dbReference type="ARBA" id="ARBA00022729"/>
    </source>
</evidence>
<evidence type="ECO:0000256" key="4">
    <source>
        <dbReference type="ARBA" id="ARBA00022989"/>
    </source>
</evidence>
<keyword evidence="11" id="KW-1185">Reference proteome</keyword>
<feature type="region of interest" description="Disordered" evidence="6">
    <location>
        <begin position="210"/>
        <end position="243"/>
    </location>
</feature>
<keyword evidence="3 8" id="KW-0732">Signal</keyword>
<keyword evidence="5 7" id="KW-0472">Membrane</keyword>
<comment type="subcellular location">
    <subcellularLocation>
        <location evidence="1">Membrane</location>
        <topology evidence="1">Single-pass membrane protein</topology>
    </subcellularLocation>
</comment>
<dbReference type="EMBL" id="AUPL01004441">
    <property type="protein sequence ID" value="ESL07866.1"/>
    <property type="molecule type" value="Genomic_DNA"/>
</dbReference>
<dbReference type="InterPro" id="IPR019008">
    <property type="entry name" value="Beta_sandwich_EMC7"/>
</dbReference>
<evidence type="ECO:0000256" key="6">
    <source>
        <dbReference type="SAM" id="MobiDB-lite"/>
    </source>
</evidence>
<dbReference type="AlphaFoldDB" id="A0A061J151"/>
<dbReference type="InterPro" id="IPR008969">
    <property type="entry name" value="CarboxyPept-like_regulatory"/>
</dbReference>
<evidence type="ECO:0000313" key="11">
    <source>
        <dbReference type="Proteomes" id="UP000031737"/>
    </source>
</evidence>
<comment type="caution">
    <text evidence="10">The sequence shown here is derived from an EMBL/GenBank/DDBJ whole genome shotgun (WGS) entry which is preliminary data.</text>
</comment>
<name>A0A061J151_TRYRA</name>
<feature type="signal peptide" evidence="8">
    <location>
        <begin position="1"/>
        <end position="37"/>
    </location>
</feature>
<feature type="transmembrane region" description="Helical" evidence="7">
    <location>
        <begin position="178"/>
        <end position="203"/>
    </location>
</feature>
<dbReference type="Proteomes" id="UP000031737">
    <property type="component" value="Unassembled WGS sequence"/>
</dbReference>
<dbReference type="PANTHER" id="PTHR13605:SF4">
    <property type="entry name" value="ER MEMBRANE PROTEIN COMPLEX SUBUNIT 7"/>
    <property type="match status" value="1"/>
</dbReference>
<dbReference type="SUPFAM" id="SSF49464">
    <property type="entry name" value="Carboxypeptidase regulatory domain-like"/>
    <property type="match status" value="1"/>
</dbReference>
<protein>
    <recommendedName>
        <fullName evidence="9">ER membrane protein complex subunit 7 beta-sandwich domain-containing protein</fullName>
    </recommendedName>
</protein>
<dbReference type="VEuPathDB" id="TriTrypDB:TRSC58_04441"/>
<evidence type="ECO:0000256" key="2">
    <source>
        <dbReference type="ARBA" id="ARBA00022692"/>
    </source>
</evidence>
<gene>
    <name evidence="10" type="ORF">TRSC58_04441</name>
</gene>
<evidence type="ECO:0000256" key="8">
    <source>
        <dbReference type="SAM" id="SignalP"/>
    </source>
</evidence>
<dbReference type="OrthoDB" id="27095at2759"/>
<evidence type="ECO:0000256" key="1">
    <source>
        <dbReference type="ARBA" id="ARBA00004167"/>
    </source>
</evidence>
<dbReference type="GO" id="GO:0072546">
    <property type="term" value="C:EMC complex"/>
    <property type="evidence" value="ECO:0007669"/>
    <property type="project" value="TreeGrafter"/>
</dbReference>
<reference evidence="10 11" key="1">
    <citation type="submission" date="2013-07" db="EMBL/GenBank/DDBJ databases">
        <authorList>
            <person name="Stoco P.H."/>
            <person name="Wagner G."/>
            <person name="Gerber A."/>
            <person name="Zaha A."/>
            <person name="Thompson C."/>
            <person name="Bartholomeu D.C."/>
            <person name="Luckemeyer D.D."/>
            <person name="Bahia D."/>
            <person name="Loreto E."/>
            <person name="Prestes E.B."/>
            <person name="Lima F.M."/>
            <person name="Rodrigues-Luiz G."/>
            <person name="Vallejo G.A."/>
            <person name="Filho J.F."/>
            <person name="Monteiro K.M."/>
            <person name="Tyler K.M."/>
            <person name="de Almeida L.G."/>
            <person name="Ortiz M.F."/>
            <person name="Siervo M.A."/>
            <person name="de Moraes M.H."/>
            <person name="Cunha O.L."/>
            <person name="Mendonca-Neto R."/>
            <person name="Silva R."/>
            <person name="Teixeira S.M."/>
            <person name="Murta S.M."/>
            <person name="Sincero T.C."/>
            <person name="Mendes T.A."/>
            <person name="Urmenyi T.P."/>
            <person name="Silva V.G."/>
            <person name="da Rocha W.D."/>
            <person name="Andersson B."/>
            <person name="Romanha A.J."/>
            <person name="Steindel M."/>
            <person name="de Vasconcelos A.T."/>
            <person name="Grisard E.C."/>
        </authorList>
    </citation>
    <scope>NUCLEOTIDE SEQUENCE [LARGE SCALE GENOMIC DNA]</scope>
    <source>
        <strain evidence="10 11">SC58</strain>
    </source>
</reference>
<proteinExistence type="predicted"/>
<feature type="chain" id="PRO_5001601410" description="ER membrane protein complex subunit 7 beta-sandwich domain-containing protein" evidence="8">
    <location>
        <begin position="38"/>
        <end position="243"/>
    </location>
</feature>
<evidence type="ECO:0000256" key="7">
    <source>
        <dbReference type="SAM" id="Phobius"/>
    </source>
</evidence>
<dbReference type="InterPro" id="IPR039163">
    <property type="entry name" value="EMC7"/>
</dbReference>
<accession>A0A061J151</accession>
<keyword evidence="2 7" id="KW-0812">Transmembrane</keyword>
<sequence length="243" mass="27160">MLARRGSGRALNGAVVARCSALFVLLFVFCTLGGVAAQQEQHPTTPAYYGRLSIHPNFFQHADARNLLWRVQGGEVLLSNGAHLIRVPTQTDGSFVVHDIPYGSYHLHAEYANFIYPTVRVDVTQKTAQGVTRLIIRTYTNDGTMVPVQGTGLDDASPAIIPLVGVHEYYVPREQYSLWNFLTNPMLLLMFLSMGMIGLMQLLPEEDRKESAREMQRLRRQWAGEEVESKKTPALADSGKKSR</sequence>
<dbReference type="Pfam" id="PF09430">
    <property type="entry name" value="EMC7_beta-sandw"/>
    <property type="match status" value="1"/>
</dbReference>
<evidence type="ECO:0000256" key="5">
    <source>
        <dbReference type="ARBA" id="ARBA00023136"/>
    </source>
</evidence>
<dbReference type="PANTHER" id="PTHR13605">
    <property type="entry name" value="ER MEMBRANE PROTEIN COMPLEX SUBUNIT 7"/>
    <property type="match status" value="1"/>
</dbReference>
<evidence type="ECO:0000259" key="9">
    <source>
        <dbReference type="Pfam" id="PF09430"/>
    </source>
</evidence>
<keyword evidence="4 7" id="KW-1133">Transmembrane helix</keyword>
<organism evidence="10 11">
    <name type="scientific">Trypanosoma rangeli SC58</name>
    <dbReference type="NCBI Taxonomy" id="429131"/>
    <lineage>
        <taxon>Eukaryota</taxon>
        <taxon>Discoba</taxon>
        <taxon>Euglenozoa</taxon>
        <taxon>Kinetoplastea</taxon>
        <taxon>Metakinetoplastina</taxon>
        <taxon>Trypanosomatida</taxon>
        <taxon>Trypanosomatidae</taxon>
        <taxon>Trypanosoma</taxon>
        <taxon>Herpetosoma</taxon>
    </lineage>
</organism>
<feature type="domain" description="ER membrane protein complex subunit 7 beta-sandwich" evidence="9">
    <location>
        <begin position="66"/>
        <end position="189"/>
    </location>
</feature>
<evidence type="ECO:0000313" key="10">
    <source>
        <dbReference type="EMBL" id="ESL07866.1"/>
    </source>
</evidence>